<dbReference type="SUPFAM" id="SSF46689">
    <property type="entry name" value="Homeodomain-like"/>
    <property type="match status" value="1"/>
</dbReference>
<keyword evidence="2" id="KW-0217">Developmental protein</keyword>
<keyword evidence="4 9" id="KW-0238">DNA-binding</keyword>
<keyword evidence="6" id="KW-0804">Transcription</keyword>
<sequence>MWMMGYNDGSDFNMGDAHPFGNRKLRPLIPRPSLTTTTANPPCISRIHGTDFIAVNHHHHLAAMAEQSKREFNTQTQVLVSSRWNPTPEQLQTLEELYRRGTRTPSAEQIQHITSQLRRFGKIEGKNVFYWFQNHKARERQKRRRQLEPSSDNNEQPPNNNTNQNIEKKESGSSRTVMDIEETMNWATPTKNCSSTLPEKTVPNQMASSKTGAERTGVECRGAEDGWLHTDDNLQQQRSRRTLMIMERNDTWQNLTNSTTIAITAPCTSPTVRIIDPKPNQEYVNIFLDSPSSRTTNDNGHENSEVCIQESPTLQLFPLRSEDDGHGNGFQGRGTQIIGSDEFMNTPYRFFEFLPLKN</sequence>
<keyword evidence="14" id="KW-1185">Reference proteome</keyword>
<evidence type="ECO:0000256" key="7">
    <source>
        <dbReference type="ARBA" id="ARBA00023242"/>
    </source>
</evidence>
<dbReference type="Pfam" id="PF00046">
    <property type="entry name" value="Homeodomain"/>
    <property type="match status" value="1"/>
</dbReference>
<gene>
    <name evidence="13" type="ORF">LIER_32057</name>
</gene>
<name>A0AAV3RV03_LITER</name>
<evidence type="ECO:0000313" key="13">
    <source>
        <dbReference type="EMBL" id="GAA0184769.1"/>
    </source>
</evidence>
<evidence type="ECO:0000313" key="14">
    <source>
        <dbReference type="Proteomes" id="UP001454036"/>
    </source>
</evidence>
<comment type="subcellular location">
    <subcellularLocation>
        <location evidence="1 9 10">Nucleus</location>
    </subcellularLocation>
</comment>
<evidence type="ECO:0000256" key="5">
    <source>
        <dbReference type="ARBA" id="ARBA00023155"/>
    </source>
</evidence>
<dbReference type="InterPro" id="IPR001356">
    <property type="entry name" value="HD"/>
</dbReference>
<dbReference type="CDD" id="cd00086">
    <property type="entry name" value="homeodomain"/>
    <property type="match status" value="1"/>
</dbReference>
<evidence type="ECO:0000256" key="3">
    <source>
        <dbReference type="ARBA" id="ARBA00023015"/>
    </source>
</evidence>
<organism evidence="13 14">
    <name type="scientific">Lithospermum erythrorhizon</name>
    <name type="common">Purple gromwell</name>
    <name type="synonym">Lithospermum officinale var. erythrorhizon</name>
    <dbReference type="NCBI Taxonomy" id="34254"/>
    <lineage>
        <taxon>Eukaryota</taxon>
        <taxon>Viridiplantae</taxon>
        <taxon>Streptophyta</taxon>
        <taxon>Embryophyta</taxon>
        <taxon>Tracheophyta</taxon>
        <taxon>Spermatophyta</taxon>
        <taxon>Magnoliopsida</taxon>
        <taxon>eudicotyledons</taxon>
        <taxon>Gunneridae</taxon>
        <taxon>Pentapetalae</taxon>
        <taxon>asterids</taxon>
        <taxon>lamiids</taxon>
        <taxon>Boraginales</taxon>
        <taxon>Boraginaceae</taxon>
        <taxon>Boraginoideae</taxon>
        <taxon>Lithospermeae</taxon>
        <taxon>Lithospermum</taxon>
    </lineage>
</organism>
<dbReference type="SMART" id="SM00389">
    <property type="entry name" value="HOX"/>
    <property type="match status" value="1"/>
</dbReference>
<proteinExistence type="inferred from homology"/>
<evidence type="ECO:0000256" key="4">
    <source>
        <dbReference type="ARBA" id="ARBA00023125"/>
    </source>
</evidence>
<evidence type="ECO:0000256" key="9">
    <source>
        <dbReference type="PROSITE-ProRule" id="PRU00108"/>
    </source>
</evidence>
<dbReference type="GO" id="GO:0003677">
    <property type="term" value="F:DNA binding"/>
    <property type="evidence" value="ECO:0007669"/>
    <property type="project" value="UniProtKB-UniRule"/>
</dbReference>
<dbReference type="Proteomes" id="UP001454036">
    <property type="component" value="Unassembled WGS sequence"/>
</dbReference>
<dbReference type="FunFam" id="1.10.10.60:FF:000146">
    <property type="entry name" value="WUSCHEL-related homeobox 4"/>
    <property type="match status" value="1"/>
</dbReference>
<evidence type="ECO:0000256" key="8">
    <source>
        <dbReference type="ARBA" id="ARBA00024040"/>
    </source>
</evidence>
<dbReference type="Gene3D" id="1.10.10.60">
    <property type="entry name" value="Homeodomain-like"/>
    <property type="match status" value="1"/>
</dbReference>
<keyword evidence="3" id="KW-0805">Transcription regulation</keyword>
<evidence type="ECO:0000256" key="10">
    <source>
        <dbReference type="RuleBase" id="RU000682"/>
    </source>
</evidence>
<keyword evidence="5 9" id="KW-0371">Homeobox</keyword>
<dbReference type="EMBL" id="BAABME010012152">
    <property type="protein sequence ID" value="GAA0184769.1"/>
    <property type="molecule type" value="Genomic_DNA"/>
</dbReference>
<evidence type="ECO:0000256" key="11">
    <source>
        <dbReference type="SAM" id="MobiDB-lite"/>
    </source>
</evidence>
<feature type="compositionally biased region" description="Polar residues" evidence="11">
    <location>
        <begin position="185"/>
        <end position="211"/>
    </location>
</feature>
<dbReference type="PANTHER" id="PTHR45940:SF13">
    <property type="entry name" value="WUSCHEL-RELATED HOMEOBOX 1"/>
    <property type="match status" value="1"/>
</dbReference>
<feature type="DNA-binding region" description="Homeobox" evidence="9">
    <location>
        <begin position="89"/>
        <end position="143"/>
    </location>
</feature>
<feature type="domain" description="Homeobox" evidence="12">
    <location>
        <begin position="87"/>
        <end position="142"/>
    </location>
</feature>
<evidence type="ECO:0000259" key="12">
    <source>
        <dbReference type="PROSITE" id="PS50071"/>
    </source>
</evidence>
<dbReference type="InterPro" id="IPR009057">
    <property type="entry name" value="Homeodomain-like_sf"/>
</dbReference>
<dbReference type="GO" id="GO:0099402">
    <property type="term" value="P:plant organ development"/>
    <property type="evidence" value="ECO:0007669"/>
    <property type="project" value="InterPro"/>
</dbReference>
<evidence type="ECO:0000256" key="2">
    <source>
        <dbReference type="ARBA" id="ARBA00022473"/>
    </source>
</evidence>
<comment type="caution">
    <text evidence="13">The sequence shown here is derived from an EMBL/GenBank/DDBJ whole genome shotgun (WGS) entry which is preliminary data.</text>
</comment>
<dbReference type="GO" id="GO:0003700">
    <property type="term" value="F:DNA-binding transcription factor activity"/>
    <property type="evidence" value="ECO:0007669"/>
    <property type="project" value="InterPro"/>
</dbReference>
<evidence type="ECO:0000256" key="6">
    <source>
        <dbReference type="ARBA" id="ARBA00023163"/>
    </source>
</evidence>
<dbReference type="GO" id="GO:0005634">
    <property type="term" value="C:nucleus"/>
    <property type="evidence" value="ECO:0007669"/>
    <property type="project" value="UniProtKB-SubCell"/>
</dbReference>
<comment type="similarity">
    <text evidence="8">Belongs to the WUS homeobox family.</text>
</comment>
<reference evidence="13 14" key="1">
    <citation type="submission" date="2024-01" db="EMBL/GenBank/DDBJ databases">
        <title>The complete chloroplast genome sequence of Lithospermum erythrorhizon: insights into the phylogenetic relationship among Boraginaceae species and the maternal lineages of purple gromwells.</title>
        <authorList>
            <person name="Okada T."/>
            <person name="Watanabe K."/>
        </authorList>
    </citation>
    <scope>NUCLEOTIDE SEQUENCE [LARGE SCALE GENOMIC DNA]</scope>
</reference>
<dbReference type="PANTHER" id="PTHR45940">
    <property type="entry name" value="WUSCHEL-RELATED HOMEOBOX 1-RELATED"/>
    <property type="match status" value="1"/>
</dbReference>
<dbReference type="AlphaFoldDB" id="A0AAV3RV03"/>
<accession>A0AAV3RV03</accession>
<evidence type="ECO:0000256" key="1">
    <source>
        <dbReference type="ARBA" id="ARBA00004123"/>
    </source>
</evidence>
<protein>
    <submittedName>
        <fullName evidence="13">Homeodomain transcription factor</fullName>
    </submittedName>
</protein>
<dbReference type="InterPro" id="IPR044555">
    <property type="entry name" value="WUSCHEL-like"/>
</dbReference>
<feature type="region of interest" description="Disordered" evidence="11">
    <location>
        <begin position="138"/>
        <end position="216"/>
    </location>
</feature>
<keyword evidence="7 9" id="KW-0539">Nucleus</keyword>
<feature type="compositionally biased region" description="Low complexity" evidence="11">
    <location>
        <begin position="153"/>
        <end position="165"/>
    </location>
</feature>
<dbReference type="PROSITE" id="PS50071">
    <property type="entry name" value="HOMEOBOX_2"/>
    <property type="match status" value="1"/>
</dbReference>